<keyword evidence="9 10" id="KW-0998">Cell outer membrane</keyword>
<evidence type="ECO:0000259" key="13">
    <source>
        <dbReference type="Pfam" id="PF00593"/>
    </source>
</evidence>
<comment type="similarity">
    <text evidence="10 11">Belongs to the TonB-dependent receptor family.</text>
</comment>
<evidence type="ECO:0000256" key="8">
    <source>
        <dbReference type="ARBA" id="ARBA00023170"/>
    </source>
</evidence>
<gene>
    <name evidence="15" type="ORF">IQ13_1507</name>
</gene>
<keyword evidence="6 11" id="KW-0798">TonB box</keyword>
<proteinExistence type="inferred from homology"/>
<keyword evidence="4 10" id="KW-0812">Transmembrane</keyword>
<dbReference type="InterPro" id="IPR036942">
    <property type="entry name" value="Beta-barrel_TonB_sf"/>
</dbReference>
<evidence type="ECO:0000256" key="11">
    <source>
        <dbReference type="RuleBase" id="RU003357"/>
    </source>
</evidence>
<evidence type="ECO:0000256" key="2">
    <source>
        <dbReference type="ARBA" id="ARBA00022448"/>
    </source>
</evidence>
<dbReference type="InterPro" id="IPR012910">
    <property type="entry name" value="Plug_dom"/>
</dbReference>
<evidence type="ECO:0000256" key="4">
    <source>
        <dbReference type="ARBA" id="ARBA00022692"/>
    </source>
</evidence>
<organism evidence="15 16">
    <name type="scientific">Lacibacter cauensis</name>
    <dbReference type="NCBI Taxonomy" id="510947"/>
    <lineage>
        <taxon>Bacteria</taxon>
        <taxon>Pseudomonadati</taxon>
        <taxon>Bacteroidota</taxon>
        <taxon>Chitinophagia</taxon>
        <taxon>Chitinophagales</taxon>
        <taxon>Chitinophagaceae</taxon>
        <taxon>Lacibacter</taxon>
    </lineage>
</organism>
<dbReference type="InterPro" id="IPR000531">
    <property type="entry name" value="Beta-barrel_TonB"/>
</dbReference>
<evidence type="ECO:0000256" key="7">
    <source>
        <dbReference type="ARBA" id="ARBA00023136"/>
    </source>
</evidence>
<dbReference type="RefSeq" id="WP_144885513.1">
    <property type="nucleotide sequence ID" value="NZ_VLLE01000003.1"/>
</dbReference>
<feature type="signal peptide" evidence="12">
    <location>
        <begin position="1"/>
        <end position="20"/>
    </location>
</feature>
<evidence type="ECO:0000259" key="14">
    <source>
        <dbReference type="Pfam" id="PF07715"/>
    </source>
</evidence>
<evidence type="ECO:0000313" key="15">
    <source>
        <dbReference type="EMBL" id="TWI83395.1"/>
    </source>
</evidence>
<keyword evidence="16" id="KW-1185">Reference proteome</keyword>
<dbReference type="GO" id="GO:0044718">
    <property type="term" value="P:siderophore transmembrane transport"/>
    <property type="evidence" value="ECO:0007669"/>
    <property type="project" value="TreeGrafter"/>
</dbReference>
<keyword evidence="5 12" id="KW-0732">Signal</keyword>
<feature type="domain" description="TonB-dependent receptor-like beta-barrel" evidence="13">
    <location>
        <begin position="221"/>
        <end position="618"/>
    </location>
</feature>
<dbReference type="PROSITE" id="PS52016">
    <property type="entry name" value="TONB_DEPENDENT_REC_3"/>
    <property type="match status" value="1"/>
</dbReference>
<dbReference type="CDD" id="cd01347">
    <property type="entry name" value="ligand_gated_channel"/>
    <property type="match status" value="1"/>
</dbReference>
<keyword evidence="7 10" id="KW-0472">Membrane</keyword>
<evidence type="ECO:0000256" key="3">
    <source>
        <dbReference type="ARBA" id="ARBA00022452"/>
    </source>
</evidence>
<evidence type="ECO:0000256" key="5">
    <source>
        <dbReference type="ARBA" id="ARBA00022729"/>
    </source>
</evidence>
<dbReference type="AlphaFoldDB" id="A0A562SQ56"/>
<name>A0A562SQ56_9BACT</name>
<dbReference type="OrthoDB" id="9764669at2"/>
<keyword evidence="8" id="KW-0675">Receptor</keyword>
<reference evidence="15 16" key="1">
    <citation type="journal article" date="2015" name="Stand. Genomic Sci.">
        <title>Genomic Encyclopedia of Bacterial and Archaeal Type Strains, Phase III: the genomes of soil and plant-associated and newly described type strains.</title>
        <authorList>
            <person name="Whitman W.B."/>
            <person name="Woyke T."/>
            <person name="Klenk H.P."/>
            <person name="Zhou Y."/>
            <person name="Lilburn T.G."/>
            <person name="Beck B.J."/>
            <person name="De Vos P."/>
            <person name="Vandamme P."/>
            <person name="Eisen J.A."/>
            <person name="Garrity G."/>
            <person name="Hugenholtz P."/>
            <person name="Kyrpides N.C."/>
        </authorList>
    </citation>
    <scope>NUCLEOTIDE SEQUENCE [LARGE SCALE GENOMIC DNA]</scope>
    <source>
        <strain evidence="15 16">CGMCC 1.7271</strain>
    </source>
</reference>
<dbReference type="SUPFAM" id="SSF56935">
    <property type="entry name" value="Porins"/>
    <property type="match status" value="1"/>
</dbReference>
<dbReference type="GO" id="GO:0009279">
    <property type="term" value="C:cell outer membrane"/>
    <property type="evidence" value="ECO:0007669"/>
    <property type="project" value="UniProtKB-SubCell"/>
</dbReference>
<dbReference type="EMBL" id="VLLE01000003">
    <property type="protein sequence ID" value="TWI83395.1"/>
    <property type="molecule type" value="Genomic_DNA"/>
</dbReference>
<evidence type="ECO:0000256" key="12">
    <source>
        <dbReference type="SAM" id="SignalP"/>
    </source>
</evidence>
<dbReference type="GO" id="GO:0015344">
    <property type="term" value="F:siderophore uptake transmembrane transporter activity"/>
    <property type="evidence" value="ECO:0007669"/>
    <property type="project" value="TreeGrafter"/>
</dbReference>
<feature type="chain" id="PRO_5021865688" evidence="12">
    <location>
        <begin position="21"/>
        <end position="644"/>
    </location>
</feature>
<evidence type="ECO:0000256" key="9">
    <source>
        <dbReference type="ARBA" id="ARBA00023237"/>
    </source>
</evidence>
<protein>
    <submittedName>
        <fullName evidence="15">Vitamin B12 transporter</fullName>
    </submittedName>
</protein>
<dbReference type="Pfam" id="PF00593">
    <property type="entry name" value="TonB_dep_Rec_b-barrel"/>
    <property type="match status" value="1"/>
</dbReference>
<keyword evidence="3 10" id="KW-1134">Transmembrane beta strand</keyword>
<comment type="caution">
    <text evidence="15">The sequence shown here is derived from an EMBL/GenBank/DDBJ whole genome shotgun (WGS) entry which is preliminary data.</text>
</comment>
<feature type="domain" description="TonB-dependent receptor plug" evidence="14">
    <location>
        <begin position="44"/>
        <end position="152"/>
    </location>
</feature>
<accession>A0A562SQ56</accession>
<sequence length="644" mass="71793">MKKKFIVVAAAFVISSQLHAQNDSSAKSLEEVIVTANRLQQKQTQTGKVITVIGRDVLEKSAGRSVAQVLNTQAGITINGALNNLGTVQTTYMRGANSGRTLVLMDGIPVSDPSQINNEFDLNLLLVNDVERIEIARGAQSTLYGSDAVAGVINIITNKTNVTKPLNVKATAVAGSFNTYRGNVQVYGKANNFSYTVRSAAISSKGFSAAKDTAGNKGFDKDGFLGFTNSANVEYKASEQLQLRSFVQYNQYKTSVDEGGFRDDRDFTQRSRTFNTGVSFRFHNKAVSVAGNYMYSESYRNFLNDSTHAPGFSKYAQDDYAGKNQFVELFATIQLGKGFTLLQGADYRFNSFNSQFLSISSFGPYRSNFRDTSISQQSMYASLLYNGINEKLNIELGGRLNVHSQYGTNYTYTINPSFAITNQLRVFGSIATGFKAPSLYQLFSSAGNPELKAEKSINYETGIQYNAKNIRQRLVYFYREIETGLDFDYISFVYYNIPNQVVRGVEYEVSVTPVRNLSITGNYTYLNGNDFVQSRVTTTDTAYSYLLRRPKHHINLNIGYQFSNGVYIALQGKYLSKRFDVGGYRKADVLLKDYFIAGAYAEYKWKKHIRFFADAQNIGNSRFADLYGFNSMPFALHGGVTIDL</sequence>
<dbReference type="Gene3D" id="2.170.130.10">
    <property type="entry name" value="TonB-dependent receptor, plug domain"/>
    <property type="match status" value="1"/>
</dbReference>
<evidence type="ECO:0000256" key="10">
    <source>
        <dbReference type="PROSITE-ProRule" id="PRU01360"/>
    </source>
</evidence>
<dbReference type="Proteomes" id="UP000316167">
    <property type="component" value="Unassembled WGS sequence"/>
</dbReference>
<evidence type="ECO:0000313" key="16">
    <source>
        <dbReference type="Proteomes" id="UP000316167"/>
    </source>
</evidence>
<dbReference type="InterPro" id="IPR039426">
    <property type="entry name" value="TonB-dep_rcpt-like"/>
</dbReference>
<keyword evidence="2 10" id="KW-0813">Transport</keyword>
<dbReference type="InterPro" id="IPR037066">
    <property type="entry name" value="Plug_dom_sf"/>
</dbReference>
<comment type="subcellular location">
    <subcellularLocation>
        <location evidence="1 10">Cell outer membrane</location>
        <topology evidence="1 10">Multi-pass membrane protein</topology>
    </subcellularLocation>
</comment>
<evidence type="ECO:0000256" key="6">
    <source>
        <dbReference type="ARBA" id="ARBA00023077"/>
    </source>
</evidence>
<dbReference type="Pfam" id="PF07715">
    <property type="entry name" value="Plug"/>
    <property type="match status" value="1"/>
</dbReference>
<dbReference type="Gene3D" id="2.40.170.20">
    <property type="entry name" value="TonB-dependent receptor, beta-barrel domain"/>
    <property type="match status" value="1"/>
</dbReference>
<dbReference type="PANTHER" id="PTHR30069:SF29">
    <property type="entry name" value="HEMOGLOBIN AND HEMOGLOBIN-HAPTOGLOBIN-BINDING PROTEIN 1-RELATED"/>
    <property type="match status" value="1"/>
</dbReference>
<dbReference type="PANTHER" id="PTHR30069">
    <property type="entry name" value="TONB-DEPENDENT OUTER MEMBRANE RECEPTOR"/>
    <property type="match status" value="1"/>
</dbReference>
<evidence type="ECO:0000256" key="1">
    <source>
        <dbReference type="ARBA" id="ARBA00004571"/>
    </source>
</evidence>